<reference evidence="2 3" key="1">
    <citation type="submission" date="2023-05" db="EMBL/GenBank/DDBJ databases">
        <title>B98-5 Cell Line De Novo Hybrid Assembly: An Optical Mapping Approach.</title>
        <authorList>
            <person name="Kananen K."/>
            <person name="Auerbach J.A."/>
            <person name="Kautto E."/>
            <person name="Blachly J.S."/>
        </authorList>
    </citation>
    <scope>NUCLEOTIDE SEQUENCE [LARGE SCALE GENOMIC DNA]</scope>
    <source>
        <strain evidence="2">B95-8</strain>
        <tissue evidence="2">Cell line</tissue>
    </source>
</reference>
<keyword evidence="3" id="KW-1185">Reference proteome</keyword>
<name>A0ABQ9VQT5_SAGOE</name>
<dbReference type="EMBL" id="JASSZA010000005">
    <property type="protein sequence ID" value="KAK2111753.1"/>
    <property type="molecule type" value="Genomic_DNA"/>
</dbReference>
<organism evidence="2 3">
    <name type="scientific">Saguinus oedipus</name>
    <name type="common">Cotton-top tamarin</name>
    <name type="synonym">Oedipomidas oedipus</name>
    <dbReference type="NCBI Taxonomy" id="9490"/>
    <lineage>
        <taxon>Eukaryota</taxon>
        <taxon>Metazoa</taxon>
        <taxon>Chordata</taxon>
        <taxon>Craniata</taxon>
        <taxon>Vertebrata</taxon>
        <taxon>Euteleostomi</taxon>
        <taxon>Mammalia</taxon>
        <taxon>Eutheria</taxon>
        <taxon>Euarchontoglires</taxon>
        <taxon>Primates</taxon>
        <taxon>Haplorrhini</taxon>
        <taxon>Platyrrhini</taxon>
        <taxon>Cebidae</taxon>
        <taxon>Callitrichinae</taxon>
        <taxon>Saguinus</taxon>
    </lineage>
</organism>
<comment type="caution">
    <text evidence="2">The sequence shown here is derived from an EMBL/GenBank/DDBJ whole genome shotgun (WGS) entry which is preliminary data.</text>
</comment>
<feature type="region of interest" description="Disordered" evidence="1">
    <location>
        <begin position="76"/>
        <end position="102"/>
    </location>
</feature>
<feature type="compositionally biased region" description="Basic and acidic residues" evidence="1">
    <location>
        <begin position="80"/>
        <end position="100"/>
    </location>
</feature>
<protein>
    <submittedName>
        <fullName evidence="2">Uncharacterized protein</fullName>
    </submittedName>
</protein>
<dbReference type="Proteomes" id="UP001266305">
    <property type="component" value="Unassembled WGS sequence"/>
</dbReference>
<sequence length="199" mass="21993">MQNARGTRLLPALALGGDEEWQQDRMPHCLKESLFFLIPRALSSRQKQRPCAPLDEHMASLQHSRGSLWMKPWRQGAVTKGEEKDSEKKGTHGNPAEKRAPSPLYNQAPELLLFPLAVASLFSLMHDHELLCRSQAPLSHTKVSGHKTPAAGVTAPVPFSGTGGRKSKMESKYLSPFPCKEVGKRPAFQKQSALGLHKN</sequence>
<proteinExistence type="predicted"/>
<evidence type="ECO:0000313" key="3">
    <source>
        <dbReference type="Proteomes" id="UP001266305"/>
    </source>
</evidence>
<gene>
    <name evidence="2" type="ORF">P7K49_011499</name>
</gene>
<evidence type="ECO:0000256" key="1">
    <source>
        <dbReference type="SAM" id="MobiDB-lite"/>
    </source>
</evidence>
<accession>A0ABQ9VQT5</accession>
<evidence type="ECO:0000313" key="2">
    <source>
        <dbReference type="EMBL" id="KAK2111753.1"/>
    </source>
</evidence>